<name>A0A080WIG3_TRIRC</name>
<reference evidence="3" key="1">
    <citation type="journal article" date="2012" name="MBio">
        <title>Comparative genome analysis of Trichophyton rubrum and related dermatophytes reveals candidate genes involved in infection.</title>
        <authorList>
            <person name="Martinez D.A."/>
            <person name="Oliver B.G."/>
            <person name="Graeser Y."/>
            <person name="Goldberg J.M."/>
            <person name="Li W."/>
            <person name="Martinez-Rossi N.M."/>
            <person name="Monod M."/>
            <person name="Shelest E."/>
            <person name="Barton R.C."/>
            <person name="Birch E."/>
            <person name="Brakhage A.A."/>
            <person name="Chen Z."/>
            <person name="Gurr S.J."/>
            <person name="Heiman D."/>
            <person name="Heitman J."/>
            <person name="Kosti I."/>
            <person name="Rossi A."/>
            <person name="Saif S."/>
            <person name="Samalova M."/>
            <person name="Saunders C.W."/>
            <person name="Shea T."/>
            <person name="Summerbell R.C."/>
            <person name="Xu J."/>
            <person name="Young S."/>
            <person name="Zeng Q."/>
            <person name="Birren B.W."/>
            <person name="Cuomo C.A."/>
            <person name="White T.C."/>
        </authorList>
    </citation>
    <scope>NUCLEOTIDE SEQUENCE [LARGE SCALE GENOMIC DNA]</scope>
    <source>
        <strain evidence="3">ATCC MYA-4607 / CBS 118892</strain>
    </source>
</reference>
<keyword evidence="1" id="KW-1133">Transmembrane helix</keyword>
<keyword evidence="1" id="KW-0472">Membrane</keyword>
<keyword evidence="3" id="KW-1185">Reference proteome</keyword>
<feature type="transmembrane region" description="Helical" evidence="1">
    <location>
        <begin position="42"/>
        <end position="59"/>
    </location>
</feature>
<dbReference type="EMBL" id="GG700655">
    <property type="protein sequence ID" value="KFL62426.1"/>
    <property type="molecule type" value="Genomic_DNA"/>
</dbReference>
<keyword evidence="1" id="KW-0812">Transmembrane</keyword>
<accession>A0A080WIG3</accession>
<dbReference type="VEuPathDB" id="FungiDB:TERG_12435"/>
<sequence>MLAKNRTQVLLLISKSLSWGLSPVFKSKIPSSKLYDLLRRDSCFFFFFFFFILFVWDTVRGIQGGYDTSNVSQDFQISRARGRTDTIIFVSLTSNRRWIRVQSRLPVDRSSCCQYHQGKSGNSVVHMKDCAV</sequence>
<protein>
    <submittedName>
        <fullName evidence="2">Uncharacterized protein</fullName>
    </submittedName>
</protein>
<proteinExistence type="predicted"/>
<gene>
    <name evidence="2" type="ORF">TERG_12435</name>
</gene>
<dbReference type="InParanoid" id="A0A080WIG3"/>
<dbReference type="AlphaFoldDB" id="A0A080WIG3"/>
<evidence type="ECO:0000313" key="2">
    <source>
        <dbReference type="EMBL" id="KFL62426.1"/>
    </source>
</evidence>
<dbReference type="Proteomes" id="UP000008864">
    <property type="component" value="Unassembled WGS sequence"/>
</dbReference>
<evidence type="ECO:0000313" key="3">
    <source>
        <dbReference type="Proteomes" id="UP000008864"/>
    </source>
</evidence>
<dbReference type="RefSeq" id="XP_047607004.1">
    <property type="nucleotide sequence ID" value="XM_047751393.1"/>
</dbReference>
<dbReference type="HOGENOM" id="CLU_1929112_0_0_1"/>
<evidence type="ECO:0000256" key="1">
    <source>
        <dbReference type="SAM" id="Phobius"/>
    </source>
</evidence>
<organism evidence="2 3">
    <name type="scientific">Trichophyton rubrum (strain ATCC MYA-4607 / CBS 118892)</name>
    <name type="common">Athlete's foot fungus</name>
    <dbReference type="NCBI Taxonomy" id="559305"/>
    <lineage>
        <taxon>Eukaryota</taxon>
        <taxon>Fungi</taxon>
        <taxon>Dikarya</taxon>
        <taxon>Ascomycota</taxon>
        <taxon>Pezizomycotina</taxon>
        <taxon>Eurotiomycetes</taxon>
        <taxon>Eurotiomycetidae</taxon>
        <taxon>Onygenales</taxon>
        <taxon>Arthrodermataceae</taxon>
        <taxon>Trichophyton</taxon>
    </lineage>
</organism>
<dbReference type="GeneID" id="71777628"/>